<evidence type="ECO:0008006" key="8">
    <source>
        <dbReference type="Google" id="ProtNLM"/>
    </source>
</evidence>
<feature type="compositionally biased region" description="Low complexity" evidence="2">
    <location>
        <begin position="645"/>
        <end position="654"/>
    </location>
</feature>
<feature type="transmembrane region" description="Helical" evidence="3">
    <location>
        <begin position="1152"/>
        <end position="1170"/>
    </location>
</feature>
<evidence type="ECO:0000256" key="2">
    <source>
        <dbReference type="SAM" id="MobiDB-lite"/>
    </source>
</evidence>
<dbReference type="PANTHER" id="PTHR13384">
    <property type="entry name" value="G PATCH DOMAIN-CONTAINING PROTEIN 1"/>
    <property type="match status" value="1"/>
</dbReference>
<evidence type="ECO:0000259" key="4">
    <source>
        <dbReference type="PROSITE" id="PS50174"/>
    </source>
</evidence>
<dbReference type="Pfam" id="PF07690">
    <property type="entry name" value="MFS_1"/>
    <property type="match status" value="1"/>
</dbReference>
<proteinExistence type="predicted"/>
<feature type="transmembrane region" description="Helical" evidence="3">
    <location>
        <begin position="1053"/>
        <end position="1072"/>
    </location>
</feature>
<dbReference type="Pfam" id="PF26093">
    <property type="entry name" value="HTH_TGH"/>
    <property type="match status" value="1"/>
</dbReference>
<reference evidence="6 7" key="1">
    <citation type="journal article" date="2020" name="ISME J.">
        <title>Uncovering the hidden diversity of litter-decomposition mechanisms in mushroom-forming fungi.</title>
        <authorList>
            <person name="Floudas D."/>
            <person name="Bentzer J."/>
            <person name="Ahren D."/>
            <person name="Johansson T."/>
            <person name="Persson P."/>
            <person name="Tunlid A."/>
        </authorList>
    </citation>
    <scope>NUCLEOTIDE SEQUENCE [LARGE SCALE GENOMIC DNA]</scope>
    <source>
        <strain evidence="6 7">CBS 175.51</strain>
    </source>
</reference>
<dbReference type="Pfam" id="PF07713">
    <property type="entry name" value="DUF1604"/>
    <property type="match status" value="1"/>
</dbReference>
<dbReference type="InterPro" id="IPR000467">
    <property type="entry name" value="G_patch_dom"/>
</dbReference>
<feature type="region of interest" description="Disordered" evidence="2">
    <location>
        <begin position="372"/>
        <end position="396"/>
    </location>
</feature>
<evidence type="ECO:0000313" key="7">
    <source>
        <dbReference type="Proteomes" id="UP000541558"/>
    </source>
</evidence>
<feature type="region of interest" description="Disordered" evidence="2">
    <location>
        <begin position="557"/>
        <end position="581"/>
    </location>
</feature>
<dbReference type="GO" id="GO:0005634">
    <property type="term" value="C:nucleus"/>
    <property type="evidence" value="ECO:0007669"/>
    <property type="project" value="TreeGrafter"/>
</dbReference>
<feature type="region of interest" description="Disordered" evidence="2">
    <location>
        <begin position="613"/>
        <end position="846"/>
    </location>
</feature>
<dbReference type="InterPro" id="IPR020846">
    <property type="entry name" value="MFS_dom"/>
</dbReference>
<comment type="subcellular location">
    <subcellularLocation>
        <location evidence="1">Membrane</location>
        <topology evidence="1">Multi-pass membrane protein</topology>
    </subcellularLocation>
</comment>
<dbReference type="InterPro" id="IPR011666">
    <property type="entry name" value="DUF1604"/>
</dbReference>
<dbReference type="InterPro" id="IPR036259">
    <property type="entry name" value="MFS_trans_sf"/>
</dbReference>
<evidence type="ECO:0000259" key="5">
    <source>
        <dbReference type="PROSITE" id="PS50850"/>
    </source>
</evidence>
<dbReference type="Gene3D" id="1.20.1250.20">
    <property type="entry name" value="MFS general substrate transporter like domains"/>
    <property type="match status" value="1"/>
</dbReference>
<feature type="transmembrane region" description="Helical" evidence="3">
    <location>
        <begin position="1217"/>
        <end position="1236"/>
    </location>
</feature>
<feature type="region of interest" description="Disordered" evidence="2">
    <location>
        <begin position="433"/>
        <end position="457"/>
    </location>
</feature>
<feature type="transmembrane region" description="Helical" evidence="3">
    <location>
        <begin position="1280"/>
        <end position="1297"/>
    </location>
</feature>
<feature type="compositionally biased region" description="Basic and acidic residues" evidence="2">
    <location>
        <begin position="565"/>
        <end position="580"/>
    </location>
</feature>
<comment type="caution">
    <text evidence="6">The sequence shown here is derived from an EMBL/GenBank/DDBJ whole genome shotgun (WGS) entry which is preliminary data.</text>
</comment>
<dbReference type="InterPro" id="IPR011701">
    <property type="entry name" value="MFS"/>
</dbReference>
<name>A0A8H5EZQ6_9AGAR</name>
<accession>A0A8H5EZQ6</accession>
<feature type="compositionally biased region" description="Basic and acidic residues" evidence="2">
    <location>
        <begin position="759"/>
        <end position="780"/>
    </location>
</feature>
<dbReference type="EMBL" id="JAACJK010000178">
    <property type="protein sequence ID" value="KAF5318374.1"/>
    <property type="molecule type" value="Genomic_DNA"/>
</dbReference>
<evidence type="ECO:0000256" key="1">
    <source>
        <dbReference type="ARBA" id="ARBA00004141"/>
    </source>
</evidence>
<gene>
    <name evidence="6" type="ORF">D9611_013902</name>
</gene>
<feature type="transmembrane region" description="Helical" evidence="3">
    <location>
        <begin position="1242"/>
        <end position="1268"/>
    </location>
</feature>
<keyword evidence="3" id="KW-1133">Transmembrane helix</keyword>
<dbReference type="PROSITE" id="PS50174">
    <property type="entry name" value="G_PATCH"/>
    <property type="match status" value="1"/>
</dbReference>
<evidence type="ECO:0000313" key="6">
    <source>
        <dbReference type="EMBL" id="KAF5318374.1"/>
    </source>
</evidence>
<dbReference type="PANTHER" id="PTHR13384:SF19">
    <property type="entry name" value="G PATCH DOMAIN-CONTAINING PROTEIN 1"/>
    <property type="match status" value="1"/>
</dbReference>
<sequence>MTTRLKKKLGDLGVDLNSRKANENFCLIGTPLPPLEKSKDTGEFVPLWKQEVRDEKGRRRLHGAFTGGFSAGYFNTVGTKEGWAPSTFVSSRSDRAKKPAARPEDFMDEEDLQELKERMLVSTTEDAPIPVVPNQTGDMGLDNDPIAAALQTSAQGKDTAGTKILKKMGWRPGHGLGPRVSLKERKRQDAQAFNPYTGIKSTGNSLDVASDDEEANKHTYPRRDTPILNVSNQNKRFGLGYKPGLSLNETLGVDGQPKLSGPNISAGFGLGASNEADDDDIDIYDTTLSSRTRTAFDHLDHAQDDTIVIGAKGKGRESRPTAQVKVSGQTFFNGKAVLSGFTLSDKPVQEDKWYPGPEVPADWKPNPRKVWDASDRGDKENVQVTPAPLGGRDRNKVSATERGAILGEAPAVTGPRSVFDFMSEKDRERIKRIASNAGNKGPVAGEDRAPEAPGPSLPYTVPRIEPEIAQAALKGFQPFTKEPAKQARYNIFVQSQAYPDAPPLRQLPGQGLDEFHKELEDYAKSAVLFKPMTGAMAGRFTSAAVLDLGPKIVEGLHQPTQQEYAQKEEEAKKEEEEKVTPKMHAARMGMYGSMTRETTPWMPAKLLCKRFGVKEPEPPAGEDPVGASSKTGFTPTEFEKEAKEAASSGFEPGPSGSGSGSSTGTYRLPRKLENIGLGDDETQGADILTYERPSMDIFKAIFASDDEDSDGEDDQKEGDEEDNDGEAGTGQLKSLTQELKLQDTGPVDPTTFKPTFIPREGKAKATHKDGVEGRSKEKKEKKEKKKKDKKSVLVSFAMDEDGEDLGLGKPQKDKDRPKKKRKEKEGKKDGAEEDAGMYIDPPEHHLLGKQSGKALEAYAAEAPREDATPAPSQRVQKDFKDGHNHALVVHPRDIDTAATIVNDAETSVTPEDARRLRRKIDRNLLPLMCCTFVLVIADQVVVAQSAILGIFQGAHLTQDQFNWLTTILYITILSAEYPQNLALQRFPVGKWMSLNIFVWSIALLCHAACKSFGALVACRIVLGLCEGVILPGFMLVTSMFYTRKEHTQRVGYWYMAGMCGNSLLGFVAFGLLHVTGTRLMRWQWMMIIMGIVTFLFGIVFFLFFPDSPTTARFLTPEERAWTVQRIKVNQAGIENKRWKREQFLETLRDPKVWVMALFGVLSHLPVSMTFQKQIIVSQLGYTPIQTTLLSCVDGLSAILSIAAGIYLSSFPRIGRGYAAIITSIPPLIGSILINVLPSENKVALLFMYWLSYSVTGPYTVFIGWITSLSAGHTKRISTNAIYLISTYVGFALGPQMWKKKYQPRNHVPWTVISVAIFLSAICLLVLRTLLSWENKRRDNEPRNTDYDEVYIKREAKDGSAVEQLVDKNFLDLTDIQNRDFRYVL</sequence>
<keyword evidence="7" id="KW-1185">Reference proteome</keyword>
<dbReference type="GO" id="GO:0006397">
    <property type="term" value="P:mRNA processing"/>
    <property type="evidence" value="ECO:0007669"/>
    <property type="project" value="InterPro"/>
</dbReference>
<feature type="transmembrane region" description="Helical" evidence="3">
    <location>
        <begin position="1084"/>
        <end position="1104"/>
    </location>
</feature>
<feature type="region of interest" description="Disordered" evidence="2">
    <location>
        <begin position="168"/>
        <end position="223"/>
    </location>
</feature>
<dbReference type="Proteomes" id="UP000541558">
    <property type="component" value="Unassembled WGS sequence"/>
</dbReference>
<dbReference type="GO" id="GO:0003723">
    <property type="term" value="F:RNA binding"/>
    <property type="evidence" value="ECO:0007669"/>
    <property type="project" value="TreeGrafter"/>
</dbReference>
<feature type="domain" description="G-patch" evidence="4">
    <location>
        <begin position="157"/>
        <end position="177"/>
    </location>
</feature>
<organism evidence="6 7">
    <name type="scientific">Ephemerocybe angulata</name>
    <dbReference type="NCBI Taxonomy" id="980116"/>
    <lineage>
        <taxon>Eukaryota</taxon>
        <taxon>Fungi</taxon>
        <taxon>Dikarya</taxon>
        <taxon>Basidiomycota</taxon>
        <taxon>Agaricomycotina</taxon>
        <taxon>Agaricomycetes</taxon>
        <taxon>Agaricomycetidae</taxon>
        <taxon>Agaricales</taxon>
        <taxon>Agaricineae</taxon>
        <taxon>Psathyrellaceae</taxon>
        <taxon>Ephemerocybe</taxon>
    </lineage>
</organism>
<keyword evidence="3" id="KW-0812">Transmembrane</keyword>
<dbReference type="Pfam" id="PF01585">
    <property type="entry name" value="G-patch"/>
    <property type="match status" value="1"/>
</dbReference>
<feature type="transmembrane region" description="Helical" evidence="3">
    <location>
        <begin position="1309"/>
        <end position="1330"/>
    </location>
</feature>
<dbReference type="SUPFAM" id="SSF103473">
    <property type="entry name" value="MFS general substrate transporter"/>
    <property type="match status" value="1"/>
</dbReference>
<dbReference type="PROSITE" id="PS50850">
    <property type="entry name" value="MFS"/>
    <property type="match status" value="1"/>
</dbReference>
<feature type="compositionally biased region" description="Acidic residues" evidence="2">
    <location>
        <begin position="704"/>
        <end position="725"/>
    </location>
</feature>
<keyword evidence="3" id="KW-0472">Membrane</keyword>
<dbReference type="GO" id="GO:0022857">
    <property type="term" value="F:transmembrane transporter activity"/>
    <property type="evidence" value="ECO:0007669"/>
    <property type="project" value="InterPro"/>
</dbReference>
<feature type="transmembrane region" description="Helical" evidence="3">
    <location>
        <begin position="1182"/>
        <end position="1205"/>
    </location>
</feature>
<dbReference type="GO" id="GO:0016020">
    <property type="term" value="C:membrane"/>
    <property type="evidence" value="ECO:0007669"/>
    <property type="project" value="UniProtKB-SubCell"/>
</dbReference>
<protein>
    <recommendedName>
        <fullName evidence="8">G-patch domain-containing protein</fullName>
    </recommendedName>
</protein>
<feature type="transmembrane region" description="Helical" evidence="3">
    <location>
        <begin position="1020"/>
        <end position="1041"/>
    </location>
</feature>
<evidence type="ECO:0000256" key="3">
    <source>
        <dbReference type="SAM" id="Phobius"/>
    </source>
</evidence>
<feature type="domain" description="Major facilitator superfamily (MFS) profile" evidence="5">
    <location>
        <begin position="924"/>
        <end position="1337"/>
    </location>
</feature>
<feature type="compositionally biased region" description="Basic and acidic residues" evidence="2">
    <location>
        <begin position="372"/>
        <end position="381"/>
    </location>
</feature>
<dbReference type="OrthoDB" id="20507at2759"/>